<organism evidence="4 6">
    <name type="scientific">Didymodactylos carnosus</name>
    <dbReference type="NCBI Taxonomy" id="1234261"/>
    <lineage>
        <taxon>Eukaryota</taxon>
        <taxon>Metazoa</taxon>
        <taxon>Spiralia</taxon>
        <taxon>Gnathifera</taxon>
        <taxon>Rotifera</taxon>
        <taxon>Eurotatoria</taxon>
        <taxon>Bdelloidea</taxon>
        <taxon>Philodinida</taxon>
        <taxon>Philodinidae</taxon>
        <taxon>Didymodactylos</taxon>
    </lineage>
</organism>
<keyword evidence="3" id="KW-0677">Repeat</keyword>
<evidence type="ECO:0000313" key="4">
    <source>
        <dbReference type="EMBL" id="CAF1617467.1"/>
    </source>
</evidence>
<keyword evidence="1" id="KW-0343">GTPase activation</keyword>
<dbReference type="GO" id="GO:0005096">
    <property type="term" value="F:GTPase activator activity"/>
    <property type="evidence" value="ECO:0007669"/>
    <property type="project" value="UniProtKB-KW"/>
</dbReference>
<dbReference type="GO" id="GO:0005829">
    <property type="term" value="C:cytosol"/>
    <property type="evidence" value="ECO:0007669"/>
    <property type="project" value="TreeGrafter"/>
</dbReference>
<dbReference type="InterPro" id="IPR001611">
    <property type="entry name" value="Leu-rich_rpt"/>
</dbReference>
<dbReference type="GO" id="GO:0031267">
    <property type="term" value="F:small GTPase binding"/>
    <property type="evidence" value="ECO:0007669"/>
    <property type="project" value="TreeGrafter"/>
</dbReference>
<evidence type="ECO:0000256" key="3">
    <source>
        <dbReference type="ARBA" id="ARBA00022737"/>
    </source>
</evidence>
<evidence type="ECO:0000256" key="1">
    <source>
        <dbReference type="ARBA" id="ARBA00022468"/>
    </source>
</evidence>
<dbReference type="Gene3D" id="3.80.10.10">
    <property type="entry name" value="Ribonuclease Inhibitor"/>
    <property type="match status" value="1"/>
</dbReference>
<evidence type="ECO:0000256" key="2">
    <source>
        <dbReference type="ARBA" id="ARBA00022614"/>
    </source>
</evidence>
<gene>
    <name evidence="4" type="ORF">GPM918_LOCUS43523</name>
    <name evidence="5" type="ORF">SRO942_LOCUS45034</name>
</gene>
<dbReference type="InterPro" id="IPR027038">
    <property type="entry name" value="RanGap"/>
</dbReference>
<dbReference type="OrthoDB" id="272549at2759"/>
<dbReference type="GO" id="GO:0006913">
    <property type="term" value="P:nucleocytoplasmic transport"/>
    <property type="evidence" value="ECO:0007669"/>
    <property type="project" value="TreeGrafter"/>
</dbReference>
<keyword evidence="2" id="KW-0433">Leucine-rich repeat</keyword>
<sequence>NRITRDGAIHIAPMLEKCGLLRLNLAFNRLEDEGAGHLAQALLQSYSKLRSLDIRSNNIKGDGLCSIADAIKFNSALTELFVWGNIMEERACLAFENLLHIQRFETNQIDVVPYKVDGVTYLSQLPNTLLKYSYWTQVEPIMEHS</sequence>
<keyword evidence="6" id="KW-1185">Reference proteome</keyword>
<comment type="caution">
    <text evidence="4">The sequence shown here is derived from an EMBL/GenBank/DDBJ whole genome shotgun (WGS) entry which is preliminary data.</text>
</comment>
<dbReference type="GO" id="GO:0048471">
    <property type="term" value="C:perinuclear region of cytoplasm"/>
    <property type="evidence" value="ECO:0007669"/>
    <property type="project" value="TreeGrafter"/>
</dbReference>
<reference evidence="4" key="1">
    <citation type="submission" date="2021-02" db="EMBL/GenBank/DDBJ databases">
        <authorList>
            <person name="Nowell W R."/>
        </authorList>
    </citation>
    <scope>NUCLEOTIDE SEQUENCE</scope>
</reference>
<evidence type="ECO:0000313" key="6">
    <source>
        <dbReference type="Proteomes" id="UP000663829"/>
    </source>
</evidence>
<dbReference type="AlphaFoldDB" id="A0A816C9C2"/>
<dbReference type="SMART" id="SM00368">
    <property type="entry name" value="LRR_RI"/>
    <property type="match status" value="2"/>
</dbReference>
<dbReference type="InterPro" id="IPR032675">
    <property type="entry name" value="LRR_dom_sf"/>
</dbReference>
<dbReference type="EMBL" id="CAJOBC010106743">
    <property type="protein sequence ID" value="CAF4505225.1"/>
    <property type="molecule type" value="Genomic_DNA"/>
</dbReference>
<dbReference type="SUPFAM" id="SSF52047">
    <property type="entry name" value="RNI-like"/>
    <property type="match status" value="1"/>
</dbReference>
<dbReference type="Pfam" id="PF13516">
    <property type="entry name" value="LRR_6"/>
    <property type="match status" value="2"/>
</dbReference>
<dbReference type="EMBL" id="CAJNOQ010039741">
    <property type="protein sequence ID" value="CAF1617467.1"/>
    <property type="molecule type" value="Genomic_DNA"/>
</dbReference>
<protein>
    <submittedName>
        <fullName evidence="4">Uncharacterized protein</fullName>
    </submittedName>
</protein>
<accession>A0A816C9C2</accession>
<name>A0A816C9C2_9BILA</name>
<dbReference type="Proteomes" id="UP000681722">
    <property type="component" value="Unassembled WGS sequence"/>
</dbReference>
<proteinExistence type="predicted"/>
<evidence type="ECO:0000313" key="5">
    <source>
        <dbReference type="EMBL" id="CAF4505225.1"/>
    </source>
</evidence>
<dbReference type="PANTHER" id="PTHR24113">
    <property type="entry name" value="RAN GTPASE-ACTIVATING PROTEIN 1"/>
    <property type="match status" value="1"/>
</dbReference>
<dbReference type="PANTHER" id="PTHR24113:SF12">
    <property type="entry name" value="RAN GTPASE-ACTIVATING PROTEIN 1"/>
    <property type="match status" value="1"/>
</dbReference>
<feature type="non-terminal residue" evidence="4">
    <location>
        <position position="1"/>
    </location>
</feature>
<dbReference type="Proteomes" id="UP000663829">
    <property type="component" value="Unassembled WGS sequence"/>
</dbReference>
<dbReference type="GO" id="GO:0005634">
    <property type="term" value="C:nucleus"/>
    <property type="evidence" value="ECO:0007669"/>
    <property type="project" value="TreeGrafter"/>
</dbReference>